<dbReference type="EMBL" id="GGEC01083323">
    <property type="protein sequence ID" value="MBX63807.1"/>
    <property type="molecule type" value="Transcribed_RNA"/>
</dbReference>
<name>A0A2P2QA38_RHIMU</name>
<proteinExistence type="predicted"/>
<protein>
    <submittedName>
        <fullName evidence="1">Uncharacterized protein</fullName>
    </submittedName>
</protein>
<dbReference type="AlphaFoldDB" id="A0A2P2QA38"/>
<evidence type="ECO:0000313" key="1">
    <source>
        <dbReference type="EMBL" id="MBX63807.1"/>
    </source>
</evidence>
<sequence>MIKFAISCRYFGYFYLIFCLCF</sequence>
<organism evidence="1">
    <name type="scientific">Rhizophora mucronata</name>
    <name type="common">Asiatic mangrove</name>
    <dbReference type="NCBI Taxonomy" id="61149"/>
    <lineage>
        <taxon>Eukaryota</taxon>
        <taxon>Viridiplantae</taxon>
        <taxon>Streptophyta</taxon>
        <taxon>Embryophyta</taxon>
        <taxon>Tracheophyta</taxon>
        <taxon>Spermatophyta</taxon>
        <taxon>Magnoliopsida</taxon>
        <taxon>eudicotyledons</taxon>
        <taxon>Gunneridae</taxon>
        <taxon>Pentapetalae</taxon>
        <taxon>rosids</taxon>
        <taxon>fabids</taxon>
        <taxon>Malpighiales</taxon>
        <taxon>Rhizophoraceae</taxon>
        <taxon>Rhizophora</taxon>
    </lineage>
</organism>
<reference evidence="1" key="1">
    <citation type="submission" date="2018-02" db="EMBL/GenBank/DDBJ databases">
        <title>Rhizophora mucronata_Transcriptome.</title>
        <authorList>
            <person name="Meera S.P."/>
            <person name="Sreeshan A."/>
            <person name="Augustine A."/>
        </authorList>
    </citation>
    <scope>NUCLEOTIDE SEQUENCE</scope>
    <source>
        <tissue evidence="1">Leaf</tissue>
    </source>
</reference>
<accession>A0A2P2QA38</accession>